<evidence type="ECO:0000259" key="2">
    <source>
        <dbReference type="Pfam" id="PF25072"/>
    </source>
</evidence>
<reference evidence="3 4" key="1">
    <citation type="submission" date="2024-09" db="EMBL/GenBank/DDBJ databases">
        <title>Chromosome-scale assembly of Riccia fluitans.</title>
        <authorList>
            <person name="Paukszto L."/>
            <person name="Sawicki J."/>
            <person name="Karawczyk K."/>
            <person name="Piernik-Szablinska J."/>
            <person name="Szczecinska M."/>
            <person name="Mazdziarz M."/>
        </authorList>
    </citation>
    <scope>NUCLEOTIDE SEQUENCE [LARGE SCALE GENOMIC DNA]</scope>
    <source>
        <strain evidence="3">Rf_01</strain>
        <tissue evidence="3">Aerial parts of the thallus</tissue>
    </source>
</reference>
<feature type="domain" description="DUF7796" evidence="2">
    <location>
        <begin position="61"/>
        <end position="401"/>
    </location>
</feature>
<dbReference type="Proteomes" id="UP001605036">
    <property type="component" value="Unassembled WGS sequence"/>
</dbReference>
<keyword evidence="1" id="KW-1133">Transmembrane helix</keyword>
<organism evidence="3 4">
    <name type="scientific">Riccia fluitans</name>
    <dbReference type="NCBI Taxonomy" id="41844"/>
    <lineage>
        <taxon>Eukaryota</taxon>
        <taxon>Viridiplantae</taxon>
        <taxon>Streptophyta</taxon>
        <taxon>Embryophyta</taxon>
        <taxon>Marchantiophyta</taxon>
        <taxon>Marchantiopsida</taxon>
        <taxon>Marchantiidae</taxon>
        <taxon>Marchantiales</taxon>
        <taxon>Ricciaceae</taxon>
        <taxon>Riccia</taxon>
    </lineage>
</organism>
<accession>A0ABD1YVC7</accession>
<sequence length="406" mass="45727">MAMAVWRRRDEGLFVSTMAFILLGMLYWLSPVSELRQWRVRGLHYELKRSCDFSLIRPPNSGRVAICLVGGARAFELTGPSIKQHLLDQYEDADVFVHAPMDGDAHKLSLLEGVPRLAAIRIFEPTKINQTKVAREVLTPRGSPKGIQGLLQYFRLVEGCLNMTEAYETLHNFKYAWIIRTRVDGYWNAPMPPIDFFDKSYYYVPYGSAYGGLNDRFGIGSRDTSMVALARLSLLSKIHELGYRDLYSETAYEAQFKVHDIEVRKCSFPFCVLSSRNYSWPPGKYGVPVLSIGSKGPLNGAKCRPCTPKLVGKRAEELVTASDKSIAWVGPTENPQLCDASGKWEDNWETIFDDIAGQEAAVVRQKISSRTLSQCIQDMEDFREQWNVWDAPSAQVLCGKGKLAGS</sequence>
<dbReference type="EMBL" id="JBHFFA010000003">
    <property type="protein sequence ID" value="KAL2634727.1"/>
    <property type="molecule type" value="Genomic_DNA"/>
</dbReference>
<feature type="transmembrane region" description="Helical" evidence="1">
    <location>
        <begin position="12"/>
        <end position="29"/>
    </location>
</feature>
<dbReference type="Pfam" id="PF25072">
    <property type="entry name" value="DUF7796"/>
    <property type="match status" value="1"/>
</dbReference>
<dbReference type="PANTHER" id="PTHR35112">
    <property type="entry name" value="OS08G0360500 PROTEIN"/>
    <property type="match status" value="1"/>
</dbReference>
<protein>
    <recommendedName>
        <fullName evidence="2">DUF7796 domain-containing protein</fullName>
    </recommendedName>
</protein>
<dbReference type="PANTHER" id="PTHR35112:SF1">
    <property type="entry name" value="RING_FYVE_PHD ZINC FINGER SUPERFAMILY PROTEIN"/>
    <property type="match status" value="1"/>
</dbReference>
<gene>
    <name evidence="3" type="ORF">R1flu_006206</name>
</gene>
<evidence type="ECO:0000256" key="1">
    <source>
        <dbReference type="SAM" id="Phobius"/>
    </source>
</evidence>
<keyword evidence="1" id="KW-0812">Transmembrane</keyword>
<keyword evidence="4" id="KW-1185">Reference proteome</keyword>
<evidence type="ECO:0000313" key="3">
    <source>
        <dbReference type="EMBL" id="KAL2634727.1"/>
    </source>
</evidence>
<name>A0ABD1YVC7_9MARC</name>
<comment type="caution">
    <text evidence="3">The sequence shown here is derived from an EMBL/GenBank/DDBJ whole genome shotgun (WGS) entry which is preliminary data.</text>
</comment>
<proteinExistence type="predicted"/>
<dbReference type="AlphaFoldDB" id="A0ABD1YVC7"/>
<dbReference type="InterPro" id="IPR056698">
    <property type="entry name" value="DUF7796"/>
</dbReference>
<evidence type="ECO:0000313" key="4">
    <source>
        <dbReference type="Proteomes" id="UP001605036"/>
    </source>
</evidence>
<keyword evidence="1" id="KW-0472">Membrane</keyword>